<evidence type="ECO:0008006" key="3">
    <source>
        <dbReference type="Google" id="ProtNLM"/>
    </source>
</evidence>
<dbReference type="GeneID" id="54488775"/>
<organism evidence="1 2">
    <name type="scientific">Pseudovirgaria hyperparasitica</name>
    <dbReference type="NCBI Taxonomy" id="470096"/>
    <lineage>
        <taxon>Eukaryota</taxon>
        <taxon>Fungi</taxon>
        <taxon>Dikarya</taxon>
        <taxon>Ascomycota</taxon>
        <taxon>Pezizomycotina</taxon>
        <taxon>Dothideomycetes</taxon>
        <taxon>Dothideomycetes incertae sedis</taxon>
        <taxon>Acrospermales</taxon>
        <taxon>Acrospermaceae</taxon>
        <taxon>Pseudovirgaria</taxon>
    </lineage>
</organism>
<name>A0A6A6VUH1_9PEZI</name>
<dbReference type="AlphaFoldDB" id="A0A6A6VUH1"/>
<accession>A0A6A6VUH1</accession>
<dbReference type="OrthoDB" id="6365676at2759"/>
<proteinExistence type="predicted"/>
<dbReference type="EMBL" id="ML996591">
    <property type="protein sequence ID" value="KAF2752897.1"/>
    <property type="molecule type" value="Genomic_DNA"/>
</dbReference>
<reference evidence="1" key="1">
    <citation type="journal article" date="2020" name="Stud. Mycol.">
        <title>101 Dothideomycetes genomes: a test case for predicting lifestyles and emergence of pathogens.</title>
        <authorList>
            <person name="Haridas S."/>
            <person name="Albert R."/>
            <person name="Binder M."/>
            <person name="Bloem J."/>
            <person name="Labutti K."/>
            <person name="Salamov A."/>
            <person name="Andreopoulos B."/>
            <person name="Baker S."/>
            <person name="Barry K."/>
            <person name="Bills G."/>
            <person name="Bluhm B."/>
            <person name="Cannon C."/>
            <person name="Castanera R."/>
            <person name="Culley D."/>
            <person name="Daum C."/>
            <person name="Ezra D."/>
            <person name="Gonzalez J."/>
            <person name="Henrissat B."/>
            <person name="Kuo A."/>
            <person name="Liang C."/>
            <person name="Lipzen A."/>
            <person name="Lutzoni F."/>
            <person name="Magnuson J."/>
            <person name="Mondo S."/>
            <person name="Nolan M."/>
            <person name="Ohm R."/>
            <person name="Pangilinan J."/>
            <person name="Park H.-J."/>
            <person name="Ramirez L."/>
            <person name="Alfaro M."/>
            <person name="Sun H."/>
            <person name="Tritt A."/>
            <person name="Yoshinaga Y."/>
            <person name="Zwiers L.-H."/>
            <person name="Turgeon B."/>
            <person name="Goodwin S."/>
            <person name="Spatafora J."/>
            <person name="Crous P."/>
            <person name="Grigoriev I."/>
        </authorList>
    </citation>
    <scope>NUCLEOTIDE SEQUENCE</scope>
    <source>
        <strain evidence="1">CBS 121739</strain>
    </source>
</reference>
<keyword evidence="2" id="KW-1185">Reference proteome</keyword>
<gene>
    <name evidence="1" type="ORF">EJ05DRAFT_505633</name>
</gene>
<evidence type="ECO:0000313" key="2">
    <source>
        <dbReference type="Proteomes" id="UP000799437"/>
    </source>
</evidence>
<protein>
    <recommendedName>
        <fullName evidence="3">F-box domain-containing protein</fullName>
    </recommendedName>
</protein>
<dbReference type="Proteomes" id="UP000799437">
    <property type="component" value="Unassembled WGS sequence"/>
</dbReference>
<dbReference type="RefSeq" id="XP_033595348.1">
    <property type="nucleotide sequence ID" value="XM_033747721.1"/>
</dbReference>
<sequence length="237" mass="27181">MPNPRSDILSNITSTYLAPFDDFNLDDLPTAIWVRELLCHCCGSLRRLVVDVPFRALYPEDDHLGVRNVLHDAFAQLSSLEEFVCVRDELYLDLNTSLSEPPIWSTWSALRKLALYNVDTESTQFWDSLAGLEHLDTVILTRADSLGSCNPKLAWLTRTHRPIKLIFVNVERDHTYMFKPVWKQQDPKNLVDVMSVDVGTAFYGDESPIELCQDWIKQNAIWGKLWACNAKPMRQPG</sequence>
<evidence type="ECO:0000313" key="1">
    <source>
        <dbReference type="EMBL" id="KAF2752897.1"/>
    </source>
</evidence>